<dbReference type="OrthoDB" id="4411089at2"/>
<organism evidence="5 6">
    <name type="scientific">Marisediminicola antarctica</name>
    <dbReference type="NCBI Taxonomy" id="674079"/>
    <lineage>
        <taxon>Bacteria</taxon>
        <taxon>Bacillati</taxon>
        <taxon>Actinomycetota</taxon>
        <taxon>Actinomycetes</taxon>
        <taxon>Micrococcales</taxon>
        <taxon>Microbacteriaceae</taxon>
        <taxon>Marisediminicola</taxon>
    </lineage>
</organism>
<evidence type="ECO:0000313" key="6">
    <source>
        <dbReference type="Proteomes" id="UP000464507"/>
    </source>
</evidence>
<dbReference type="Pfam" id="PF13404">
    <property type="entry name" value="HTH_AsnC-type"/>
    <property type="match status" value="1"/>
</dbReference>
<evidence type="ECO:0000259" key="4">
    <source>
        <dbReference type="PROSITE" id="PS50956"/>
    </source>
</evidence>
<protein>
    <submittedName>
        <fullName evidence="5">Transcriptional regulator</fullName>
    </submittedName>
</protein>
<evidence type="ECO:0000313" key="5">
    <source>
        <dbReference type="EMBL" id="QHO68976.1"/>
    </source>
</evidence>
<evidence type="ECO:0000256" key="3">
    <source>
        <dbReference type="ARBA" id="ARBA00023163"/>
    </source>
</evidence>
<name>A0A7L5AG76_9MICO</name>
<dbReference type="GO" id="GO:0043200">
    <property type="term" value="P:response to amino acid"/>
    <property type="evidence" value="ECO:0007669"/>
    <property type="project" value="TreeGrafter"/>
</dbReference>
<dbReference type="EMBL" id="CP017146">
    <property type="protein sequence ID" value="QHO68976.1"/>
    <property type="molecule type" value="Genomic_DNA"/>
</dbReference>
<dbReference type="InterPro" id="IPR011008">
    <property type="entry name" value="Dimeric_a/b-barrel"/>
</dbReference>
<accession>A0A7L5AG76</accession>
<dbReference type="InterPro" id="IPR036388">
    <property type="entry name" value="WH-like_DNA-bd_sf"/>
</dbReference>
<dbReference type="PANTHER" id="PTHR30154:SF54">
    <property type="entry name" value="POSSIBLE TRANSCRIPTIONAL REGULATORY PROTEIN (PROBABLY LRP_ASNC-FAMILY)"/>
    <property type="match status" value="1"/>
</dbReference>
<dbReference type="GO" id="GO:0043565">
    <property type="term" value="F:sequence-specific DNA binding"/>
    <property type="evidence" value="ECO:0007669"/>
    <property type="project" value="InterPro"/>
</dbReference>
<dbReference type="PROSITE" id="PS50956">
    <property type="entry name" value="HTH_ASNC_2"/>
    <property type="match status" value="1"/>
</dbReference>
<dbReference type="InterPro" id="IPR019888">
    <property type="entry name" value="Tscrpt_reg_AsnC-like"/>
</dbReference>
<dbReference type="Gene3D" id="1.10.10.10">
    <property type="entry name" value="Winged helix-like DNA-binding domain superfamily/Winged helix DNA-binding domain"/>
    <property type="match status" value="1"/>
</dbReference>
<dbReference type="InterPro" id="IPR019887">
    <property type="entry name" value="Tscrpt_reg_AsnC/Lrp_C"/>
</dbReference>
<dbReference type="Gene3D" id="3.30.70.920">
    <property type="match status" value="1"/>
</dbReference>
<dbReference type="Pfam" id="PF01037">
    <property type="entry name" value="AsnC_trans_reg"/>
    <property type="match status" value="1"/>
</dbReference>
<sequence>MTDRAASEPKKPELDRVDRALLRALSVNARASGAALAAEVGVAESTVSTRLRRLQQLGHIRGYRAIVDLTSLGASLQALIAVRLGRHARAQIDDFRAKAPHWSGVVALFHTGGADDYLLHVAARDATGLRDFVLEHLAEHPAVAHTETNIIFEYVEGDGWQDLVE</sequence>
<dbReference type="SUPFAM" id="SSF54909">
    <property type="entry name" value="Dimeric alpha+beta barrel"/>
    <property type="match status" value="1"/>
</dbReference>
<dbReference type="SUPFAM" id="SSF46785">
    <property type="entry name" value="Winged helix' DNA-binding domain"/>
    <property type="match status" value="1"/>
</dbReference>
<keyword evidence="2" id="KW-0238">DNA-binding</keyword>
<dbReference type="RefSeq" id="WP_161885336.1">
    <property type="nucleotide sequence ID" value="NZ_CP017146.1"/>
</dbReference>
<dbReference type="Proteomes" id="UP000464507">
    <property type="component" value="Chromosome"/>
</dbReference>
<dbReference type="AlphaFoldDB" id="A0A7L5AG76"/>
<dbReference type="SMART" id="SM00344">
    <property type="entry name" value="HTH_ASNC"/>
    <property type="match status" value="1"/>
</dbReference>
<evidence type="ECO:0000256" key="1">
    <source>
        <dbReference type="ARBA" id="ARBA00023015"/>
    </source>
</evidence>
<gene>
    <name evidence="5" type="ORF">BHD05_04290</name>
</gene>
<proteinExistence type="predicted"/>
<evidence type="ECO:0000256" key="2">
    <source>
        <dbReference type="ARBA" id="ARBA00023125"/>
    </source>
</evidence>
<dbReference type="InterPro" id="IPR000485">
    <property type="entry name" value="AsnC-type_HTH_dom"/>
</dbReference>
<keyword evidence="1" id="KW-0805">Transcription regulation</keyword>
<reference evidence="5 6" key="1">
    <citation type="submission" date="2016-09" db="EMBL/GenBank/DDBJ databases">
        <title>Complete genome sequence of microbes from the polar regions.</title>
        <authorList>
            <person name="Liao L."/>
            <person name="Chen B."/>
        </authorList>
    </citation>
    <scope>NUCLEOTIDE SEQUENCE [LARGE SCALE GENOMIC DNA]</scope>
    <source>
        <strain evidence="5 6">ZS314</strain>
    </source>
</reference>
<dbReference type="InterPro" id="IPR036390">
    <property type="entry name" value="WH_DNA-bd_sf"/>
</dbReference>
<feature type="domain" description="HTH asnC-type" evidence="4">
    <location>
        <begin position="14"/>
        <end position="75"/>
    </location>
</feature>
<dbReference type="PANTHER" id="PTHR30154">
    <property type="entry name" value="LEUCINE-RESPONSIVE REGULATORY PROTEIN"/>
    <property type="match status" value="1"/>
</dbReference>
<dbReference type="PRINTS" id="PR00033">
    <property type="entry name" value="HTHASNC"/>
</dbReference>
<keyword evidence="3" id="KW-0804">Transcription</keyword>
<dbReference type="KEGG" id="mant:BHD05_04290"/>
<keyword evidence="6" id="KW-1185">Reference proteome</keyword>
<dbReference type="GO" id="GO:0005829">
    <property type="term" value="C:cytosol"/>
    <property type="evidence" value="ECO:0007669"/>
    <property type="project" value="TreeGrafter"/>
</dbReference>